<dbReference type="Proteomes" id="UP000606008">
    <property type="component" value="Unassembled WGS sequence"/>
</dbReference>
<dbReference type="InterPro" id="IPR024072">
    <property type="entry name" value="DHFR-like_dom_sf"/>
</dbReference>
<dbReference type="Pfam" id="PF01872">
    <property type="entry name" value="RibD_C"/>
    <property type="match status" value="1"/>
</dbReference>
<dbReference type="PANTHER" id="PTHR38011">
    <property type="entry name" value="DIHYDROFOLATE REDUCTASE FAMILY PROTEIN (AFU_ORTHOLOGUE AFUA_8G06820)"/>
    <property type="match status" value="1"/>
</dbReference>
<sequence>MRRLVVKAWMSLDGVFDGDSMEQWFNPFQSEARNASIQEITRDSDAILLGRSSYEMLAPYWSALHHNEMGIADKLNEVPKYVASNSLEKADWHNTTILKGDIVGAVRELKQQAGQQILLDGSASLVHSLMETDLIDEYVFWIHPIIMGSGKRFFQDGMPLTKLTLTQNRELDLGVMLQHYKPSKEK</sequence>
<keyword evidence="3" id="KW-1185">Reference proteome</keyword>
<evidence type="ECO:0000313" key="2">
    <source>
        <dbReference type="EMBL" id="NID09538.1"/>
    </source>
</evidence>
<accession>A0ABX0QF90</accession>
<dbReference type="InterPro" id="IPR002734">
    <property type="entry name" value="RibDG_C"/>
</dbReference>
<feature type="domain" description="Bacterial bifunctional deaminase-reductase C-terminal" evidence="1">
    <location>
        <begin position="4"/>
        <end position="175"/>
    </location>
</feature>
<evidence type="ECO:0000259" key="1">
    <source>
        <dbReference type="Pfam" id="PF01872"/>
    </source>
</evidence>
<dbReference type="InterPro" id="IPR050765">
    <property type="entry name" value="Riboflavin_Biosynth_HTPR"/>
</dbReference>
<dbReference type="PANTHER" id="PTHR38011:SF2">
    <property type="entry name" value="BIFUNCTIONAL DEAMINASE-REDUCTASE DOMAIN PROTEIN"/>
    <property type="match status" value="1"/>
</dbReference>
<dbReference type="RefSeq" id="WP_166691125.1">
    <property type="nucleotide sequence ID" value="NZ_WAEL01000001.1"/>
</dbReference>
<gene>
    <name evidence="2" type="ORF">F7231_05105</name>
</gene>
<name>A0ABX0QF90_9BACT</name>
<evidence type="ECO:0000313" key="3">
    <source>
        <dbReference type="Proteomes" id="UP000606008"/>
    </source>
</evidence>
<comment type="caution">
    <text evidence="2">The sequence shown here is derived from an EMBL/GenBank/DDBJ whole genome shotgun (WGS) entry which is preliminary data.</text>
</comment>
<dbReference type="EMBL" id="WAEL01000001">
    <property type="protein sequence ID" value="NID09538.1"/>
    <property type="molecule type" value="Genomic_DNA"/>
</dbReference>
<dbReference type="SUPFAM" id="SSF53597">
    <property type="entry name" value="Dihydrofolate reductase-like"/>
    <property type="match status" value="1"/>
</dbReference>
<proteinExistence type="predicted"/>
<reference evidence="2" key="1">
    <citation type="submission" date="2024-05" db="EMBL/GenBank/DDBJ databases">
        <authorList>
            <person name="Jung D.-H."/>
        </authorList>
    </citation>
    <scope>NUCLEOTIDE SEQUENCE</scope>
    <source>
        <strain evidence="2">JA-25</strain>
    </source>
</reference>
<protein>
    <submittedName>
        <fullName evidence="2">Dihydrofolate reductase family protein</fullName>
    </submittedName>
</protein>
<organism evidence="2 3">
    <name type="scientific">Fibrivirga algicola</name>
    <dbReference type="NCBI Taxonomy" id="2950420"/>
    <lineage>
        <taxon>Bacteria</taxon>
        <taxon>Pseudomonadati</taxon>
        <taxon>Bacteroidota</taxon>
        <taxon>Cytophagia</taxon>
        <taxon>Cytophagales</taxon>
        <taxon>Spirosomataceae</taxon>
        <taxon>Fibrivirga</taxon>
    </lineage>
</organism>
<dbReference type="Gene3D" id="3.40.430.10">
    <property type="entry name" value="Dihydrofolate Reductase, subunit A"/>
    <property type="match status" value="1"/>
</dbReference>